<evidence type="ECO:0000313" key="3">
    <source>
        <dbReference type="Proteomes" id="UP000288843"/>
    </source>
</evidence>
<keyword evidence="1" id="KW-0472">Membrane</keyword>
<proteinExistence type="predicted"/>
<dbReference type="Proteomes" id="UP000288843">
    <property type="component" value="Unassembled WGS sequence"/>
</dbReference>
<name>A0A443VI01_RAOPL</name>
<keyword evidence="1" id="KW-1133">Transmembrane helix</keyword>
<dbReference type="KEGG" id="rpln:B1209_15585"/>
<evidence type="ECO:0000313" key="2">
    <source>
        <dbReference type="EMBL" id="RWT19105.1"/>
    </source>
</evidence>
<gene>
    <name evidence="2" type="ORF">DN603_22150</name>
</gene>
<organism evidence="2 3">
    <name type="scientific">Raoultella planticola</name>
    <name type="common">Klebsiella planticola</name>
    <dbReference type="NCBI Taxonomy" id="575"/>
    <lineage>
        <taxon>Bacteria</taxon>
        <taxon>Pseudomonadati</taxon>
        <taxon>Pseudomonadota</taxon>
        <taxon>Gammaproteobacteria</taxon>
        <taxon>Enterobacterales</taxon>
        <taxon>Enterobacteriaceae</taxon>
        <taxon>Klebsiella/Raoultella group</taxon>
        <taxon>Raoultella</taxon>
    </lineage>
</organism>
<sequence>MLSRINFIRSLSDPSISFNILPCCYSAFLSLVILPILAIWVVIKVLCLVCVIFNINPEEDQGMPSL</sequence>
<reference evidence="2 3" key="1">
    <citation type="submission" date="2018-06" db="EMBL/GenBank/DDBJ databases">
        <title>Carbapenemase-producing Enterobacteriaceae present in wastewater treatment plant effluent and nearby surface waters in the US.</title>
        <authorList>
            <person name="Mathys D.A."/>
            <person name="Mollenkopf D.F."/>
            <person name="Feicht S.M."/>
            <person name="Adams R.J."/>
            <person name="Albers A.L."/>
            <person name="Stuever D.M."/>
            <person name="Daniels J.B."/>
            <person name="Wittum T.E."/>
        </authorList>
    </citation>
    <scope>NUCLEOTIDE SEQUENCE [LARGE SCALE GENOMIC DNA]</scope>
    <source>
        <strain evidence="2 3">GEO_47_Down_B</strain>
    </source>
</reference>
<keyword evidence="1" id="KW-0812">Transmembrane</keyword>
<comment type="caution">
    <text evidence="2">The sequence shown here is derived from an EMBL/GenBank/DDBJ whole genome shotgun (WGS) entry which is preliminary data.</text>
</comment>
<evidence type="ECO:0000256" key="1">
    <source>
        <dbReference type="SAM" id="Phobius"/>
    </source>
</evidence>
<dbReference type="AlphaFoldDB" id="A0A443VI01"/>
<dbReference type="EMBL" id="QKOX01000028">
    <property type="protein sequence ID" value="RWT19105.1"/>
    <property type="molecule type" value="Genomic_DNA"/>
</dbReference>
<feature type="transmembrane region" description="Helical" evidence="1">
    <location>
        <begin position="20"/>
        <end position="43"/>
    </location>
</feature>
<protein>
    <submittedName>
        <fullName evidence="2">Uncharacterized protein</fullName>
    </submittedName>
</protein>
<accession>A0A443VI01</accession>